<dbReference type="PANTHER" id="PTHR11017:SF570">
    <property type="entry name" value="DISEASE RESISTANCE PROTEIN (TIR-NBS CLASS)-RELATED"/>
    <property type="match status" value="1"/>
</dbReference>
<keyword evidence="3" id="KW-0611">Plant defense</keyword>
<keyword evidence="1" id="KW-0433">Leucine-rich repeat</keyword>
<proteinExistence type="predicted"/>
<keyword evidence="5" id="KW-1185">Reference proteome</keyword>
<dbReference type="InterPro" id="IPR002182">
    <property type="entry name" value="NB-ARC"/>
</dbReference>
<dbReference type="Pfam" id="PF01582">
    <property type="entry name" value="TIR"/>
    <property type="match status" value="1"/>
</dbReference>
<keyword evidence="2" id="KW-0677">Repeat</keyword>
<dbReference type="PROSITE" id="PS50104">
    <property type="entry name" value="TIR"/>
    <property type="match status" value="1"/>
</dbReference>
<dbReference type="InterPro" id="IPR044974">
    <property type="entry name" value="Disease_R_plants"/>
</dbReference>
<dbReference type="PRINTS" id="PR00364">
    <property type="entry name" value="DISEASERSIST"/>
</dbReference>
<feature type="domain" description="TIR" evidence="4">
    <location>
        <begin position="12"/>
        <end position="185"/>
    </location>
</feature>
<dbReference type="InterPro" id="IPR036390">
    <property type="entry name" value="WH_DNA-bd_sf"/>
</dbReference>
<dbReference type="InterPro" id="IPR042197">
    <property type="entry name" value="Apaf_helical"/>
</dbReference>
<dbReference type="InterPro" id="IPR027417">
    <property type="entry name" value="P-loop_NTPase"/>
</dbReference>
<accession>A0ABM3HVX6</accession>
<dbReference type="GeneID" id="125316454"/>
<protein>
    <submittedName>
        <fullName evidence="6">TMV resistance protein N-like</fullName>
    </submittedName>
</protein>
<dbReference type="RefSeq" id="XP_048140744.1">
    <property type="nucleotide sequence ID" value="XM_048284787.1"/>
</dbReference>
<reference evidence="6" key="1">
    <citation type="submission" date="2025-08" db="UniProtKB">
        <authorList>
            <consortium name="RefSeq"/>
        </authorList>
    </citation>
    <scope>IDENTIFICATION</scope>
    <source>
        <tissue evidence="6">Leaf</tissue>
    </source>
</reference>
<dbReference type="Gene3D" id="3.80.10.10">
    <property type="entry name" value="Ribonuclease Inhibitor"/>
    <property type="match status" value="2"/>
</dbReference>
<evidence type="ECO:0000313" key="6">
    <source>
        <dbReference type="RefSeq" id="XP_048140744.1"/>
    </source>
</evidence>
<dbReference type="InterPro" id="IPR035897">
    <property type="entry name" value="Toll_tir_struct_dom_sf"/>
</dbReference>
<dbReference type="Pfam" id="PF23598">
    <property type="entry name" value="LRR_14"/>
    <property type="match status" value="1"/>
</dbReference>
<dbReference type="Pfam" id="PF00931">
    <property type="entry name" value="NB-ARC"/>
    <property type="match status" value="1"/>
</dbReference>
<organism evidence="5 6">
    <name type="scientific">Rhodamnia argentea</name>
    <dbReference type="NCBI Taxonomy" id="178133"/>
    <lineage>
        <taxon>Eukaryota</taxon>
        <taxon>Viridiplantae</taxon>
        <taxon>Streptophyta</taxon>
        <taxon>Embryophyta</taxon>
        <taxon>Tracheophyta</taxon>
        <taxon>Spermatophyta</taxon>
        <taxon>Magnoliopsida</taxon>
        <taxon>eudicotyledons</taxon>
        <taxon>Gunneridae</taxon>
        <taxon>Pentapetalae</taxon>
        <taxon>rosids</taxon>
        <taxon>malvids</taxon>
        <taxon>Myrtales</taxon>
        <taxon>Myrtaceae</taxon>
        <taxon>Myrtoideae</taxon>
        <taxon>Myrteae</taxon>
        <taxon>Australasian group</taxon>
        <taxon>Rhodamnia</taxon>
    </lineage>
</organism>
<dbReference type="SUPFAM" id="SSF46785">
    <property type="entry name" value="Winged helix' DNA-binding domain"/>
    <property type="match status" value="1"/>
</dbReference>
<dbReference type="SUPFAM" id="SSF52200">
    <property type="entry name" value="Toll/Interleukin receptor TIR domain"/>
    <property type="match status" value="1"/>
</dbReference>
<evidence type="ECO:0000256" key="3">
    <source>
        <dbReference type="ARBA" id="ARBA00022821"/>
    </source>
</evidence>
<evidence type="ECO:0000256" key="2">
    <source>
        <dbReference type="ARBA" id="ARBA00022737"/>
    </source>
</evidence>
<dbReference type="Proteomes" id="UP000827889">
    <property type="component" value="Chromosome 9"/>
</dbReference>
<dbReference type="Gene3D" id="3.40.50.10140">
    <property type="entry name" value="Toll/interleukin-1 receptor homology (TIR) domain"/>
    <property type="match status" value="1"/>
</dbReference>
<dbReference type="InterPro" id="IPR058192">
    <property type="entry name" value="WHD_ROQ1-like"/>
</dbReference>
<name>A0ABM3HVX6_9MYRT</name>
<dbReference type="InterPro" id="IPR000157">
    <property type="entry name" value="TIR_dom"/>
</dbReference>
<dbReference type="InterPro" id="IPR055414">
    <property type="entry name" value="LRR_R13L4/SHOC2-like"/>
</dbReference>
<evidence type="ECO:0000256" key="1">
    <source>
        <dbReference type="ARBA" id="ARBA00022614"/>
    </source>
</evidence>
<dbReference type="Gene3D" id="3.40.50.300">
    <property type="entry name" value="P-loop containing nucleotide triphosphate hydrolases"/>
    <property type="match status" value="1"/>
</dbReference>
<evidence type="ECO:0000259" key="4">
    <source>
        <dbReference type="PROSITE" id="PS50104"/>
    </source>
</evidence>
<dbReference type="Gene3D" id="1.10.8.430">
    <property type="entry name" value="Helical domain of apoptotic protease-activating factors"/>
    <property type="match status" value="1"/>
</dbReference>
<sequence>MASSDPSTSSGSEYQVFLSFRGPDTRVGLTDFLFHSLTDAGICVFRDDEELDVGERIDGSLQRAIDNSRIYIPIFSRTYASSQWCLRELAQIVANTSKSEGKKEILPIFVDVEPDDVKLKTPLYRDAIFNLEREKKLSNGQVDAWREALMEVDAIKGWEVKKYKGYTDVINLVVEEVVQKLKTKHRLVTGHLVGIDDRVAVRIELLDLDSYSVRLIGIHGMGGIGKTTLAKIVFNQLSSHYGKCCCFLEDVGVNSLRTDGLVELQKKLLSEIGHPGVARRIDGIDYGAKRIGEVLSNKKALIVFDDVANSDQVLKLVGGSTLHPGSRILITTRNKDVLRINGPNYRILEYEMEVMSSDHALELFSRHAFKRDSPSNGYKDLSGKMVAAAGRLPLAVEVIGSFLFDKRQQIWKETLEKLSKAPHDDVFEKLKIGYDALSYQQQQIFLDIACFFIGEHTTYTIYMWKDCDFFPDARVDVLISMSLVKIVENTFWMHDQLGDLGREIVHRENPINPEERSRIWTDDDVFKAMRTKEMKKNVQALTLDLRKSDNKTITSEEIGRFQHLRYLGLSGGTFRVLEFSRNAFIDNSKLQSLIKMARKLKVLSLEYCHNIKRTPDFSGCPNLERLNFEGCSKLRKLDGSIGMLKSLIDLKIRSCRSLGNLPEEIGNLVNLKHFSVRGCPVKKLPDFIWRLKSLCKLHFDNCHSRVCSANSWEIPSAIMLENLEELRIYSHSLKVPETISMLPCLQTLELIDCDEIQELPMLPPSLNNLRVSSKSLRVVPDLLNPTNLVPLDLDDGSRRKHGGKICNGDLVGMGKLSKLNKLKLELLNVRAPAELASLSRLKELYLSSLDLRTLTQLPSSLLKLQLDKFNSTISLSSRLENLSSLELTSSQVQEINLNGLQLQNLEGLILGGSEPLERLGLSNLRKLKTVRVSDCPKLVEIQFVGAFESLEVLSIQDCESLGGLGYAGEEAEFADELTMEEGRLILPSRVLCKLRTFELSRCPKILQIQVLGTSESWKEFRVTDCRLLHSVRGLSNLKRLEGLYIRDCDGPQVVEGLDELEAFNVLCIGNNPSLERLIDVSNTKLPNDCHVIILRGDKIHFKGTVQSYKRYKVS</sequence>
<dbReference type="SUPFAM" id="SSF52540">
    <property type="entry name" value="P-loop containing nucleoside triphosphate hydrolases"/>
    <property type="match status" value="1"/>
</dbReference>
<dbReference type="SMART" id="SM00255">
    <property type="entry name" value="TIR"/>
    <property type="match status" value="1"/>
</dbReference>
<dbReference type="Pfam" id="PF23282">
    <property type="entry name" value="WHD_ROQ1"/>
    <property type="match status" value="1"/>
</dbReference>
<dbReference type="PANTHER" id="PTHR11017">
    <property type="entry name" value="LEUCINE-RICH REPEAT-CONTAINING PROTEIN"/>
    <property type="match status" value="1"/>
</dbReference>
<evidence type="ECO:0000313" key="5">
    <source>
        <dbReference type="Proteomes" id="UP000827889"/>
    </source>
</evidence>
<gene>
    <name evidence="6" type="primary">LOC125316454</name>
</gene>
<dbReference type="InterPro" id="IPR032675">
    <property type="entry name" value="LRR_dom_sf"/>
</dbReference>
<dbReference type="SUPFAM" id="SSF52058">
    <property type="entry name" value="L domain-like"/>
    <property type="match status" value="2"/>
</dbReference>